<keyword evidence="5 8" id="KW-1133">Transmembrane helix</keyword>
<dbReference type="InterPro" id="IPR034001">
    <property type="entry name" value="ABCG_PDR_1"/>
</dbReference>
<dbReference type="SUPFAM" id="SSF52540">
    <property type="entry name" value="P-loop containing nucleoside triphosphate hydrolases"/>
    <property type="match status" value="1"/>
</dbReference>
<evidence type="ECO:0000256" key="6">
    <source>
        <dbReference type="ARBA" id="ARBA00023136"/>
    </source>
</evidence>
<proteinExistence type="predicted"/>
<feature type="transmembrane region" description="Helical" evidence="8">
    <location>
        <begin position="659"/>
        <end position="678"/>
    </location>
</feature>
<evidence type="ECO:0000313" key="11">
    <source>
        <dbReference type="Proteomes" id="UP000422736"/>
    </source>
</evidence>
<evidence type="ECO:0000256" key="7">
    <source>
        <dbReference type="SAM" id="MobiDB-lite"/>
    </source>
</evidence>
<gene>
    <name evidence="10" type="primary">PDR12</name>
    <name evidence="10" type="ORF">FIM1_2055</name>
</gene>
<reference evidence="10 11" key="1">
    <citation type="submission" date="2016-03" db="EMBL/GenBank/DDBJ databases">
        <title>How can Kluyveromyces marxianus grow so fast - potential evolutionary course in Saccharomyces Complex revealed by comparative genomics.</title>
        <authorList>
            <person name="Mo W."/>
            <person name="Lu W."/>
            <person name="Yang X."/>
            <person name="Qi J."/>
            <person name="Lv H."/>
        </authorList>
    </citation>
    <scope>NUCLEOTIDE SEQUENCE [LARGE SCALE GENOMIC DNA]</scope>
    <source>
        <strain evidence="10 11">FIM1</strain>
    </source>
</reference>
<organism evidence="10 11">
    <name type="scientific">Kluyveromyces marxianus</name>
    <name type="common">Yeast</name>
    <name type="synonym">Candida kefyr</name>
    <dbReference type="NCBI Taxonomy" id="4911"/>
    <lineage>
        <taxon>Eukaryota</taxon>
        <taxon>Fungi</taxon>
        <taxon>Dikarya</taxon>
        <taxon>Ascomycota</taxon>
        <taxon>Saccharomycotina</taxon>
        <taxon>Saccharomycetes</taxon>
        <taxon>Saccharomycetales</taxon>
        <taxon>Saccharomycetaceae</taxon>
        <taxon>Kluyveromyces</taxon>
    </lineage>
</organism>
<evidence type="ECO:0000259" key="9">
    <source>
        <dbReference type="PROSITE" id="PS50893"/>
    </source>
</evidence>
<dbReference type="InterPro" id="IPR027417">
    <property type="entry name" value="P-loop_NTPase"/>
</dbReference>
<dbReference type="EMBL" id="CP015056">
    <property type="protein sequence ID" value="QGN15365.1"/>
    <property type="molecule type" value="Genomic_DNA"/>
</dbReference>
<evidence type="ECO:0000256" key="5">
    <source>
        <dbReference type="ARBA" id="ARBA00022989"/>
    </source>
</evidence>
<accession>A0ABX6ESQ2</accession>
<keyword evidence="11" id="KW-1185">Reference proteome</keyword>
<dbReference type="Gene3D" id="3.40.50.300">
    <property type="entry name" value="P-loop containing nucleotide triphosphate hydrolases"/>
    <property type="match status" value="1"/>
</dbReference>
<feature type="region of interest" description="Disordered" evidence="7">
    <location>
        <begin position="1"/>
        <end position="22"/>
    </location>
</feature>
<comment type="subcellular location">
    <subcellularLocation>
        <location evidence="1">Membrane</location>
        <topology evidence="1">Multi-pass membrane protein</topology>
    </subcellularLocation>
</comment>
<dbReference type="Pfam" id="PF14510">
    <property type="entry name" value="ABC_trans_N"/>
    <property type="match status" value="1"/>
</dbReference>
<feature type="transmembrane region" description="Helical" evidence="8">
    <location>
        <begin position="598"/>
        <end position="616"/>
    </location>
</feature>
<keyword evidence="6 8" id="KW-0472">Membrane</keyword>
<dbReference type="Proteomes" id="UP000422736">
    <property type="component" value="Chromosome 3"/>
</dbReference>
<dbReference type="InterPro" id="IPR017871">
    <property type="entry name" value="ABC_transporter-like_CS"/>
</dbReference>
<dbReference type="Pfam" id="PF00005">
    <property type="entry name" value="ABC_tran"/>
    <property type="match status" value="1"/>
</dbReference>
<reference evidence="10 11" key="2">
    <citation type="submission" date="2019-11" db="EMBL/GenBank/DDBJ databases">
        <authorList>
            <person name="Lu H."/>
        </authorList>
    </citation>
    <scope>NUCLEOTIDE SEQUENCE [LARGE SCALE GENOMIC DNA]</scope>
    <source>
        <strain evidence="10 11">FIM1</strain>
    </source>
</reference>
<dbReference type="Pfam" id="PF01061">
    <property type="entry name" value="ABC2_membrane"/>
    <property type="match status" value="1"/>
</dbReference>
<dbReference type="PROSITE" id="PS00211">
    <property type="entry name" value="ABC_TRANSPORTER_1"/>
    <property type="match status" value="1"/>
</dbReference>
<sequence>MSHSSISEGKTNEDGRNSIHSSDSYAHSVASFHLRDDESQNITVQLSNQISHVLSNEVGQEKIESLARVISTKTKKQMESFEVNQLDFDLKALLNYLRSSQLEQGIEPGDSGIAFHDLTAVGIDASAAFGPSVEEMLRSWMHFPNKLWRKMTRQKSETPLRNIIQHCTGVVESGEMLFVVGRPGAGCSTLLKCLSGETSELVEVTGDISYDGLTQEEMMQKFKGYVIYCPELDFHFPKITVKETIDFALKCKTPRSRIDHLSRAQYVDNMRDLWCTVFGLTHTYATKVGNDVVRGVSGGERKRVSLVEALAMNASIYSWDNATRGLDASTALEFAQAIRTATNMMNNSAIVAIYQAGENIYQLFDKTTVLYNGKQVYFGPTDEAVGYFERMGYIKPNRMTSAEFLTSATVDFENRTLEVREGYEEKIPKSSTEMEAYWHNSPEYAKITQYFNEYCQSHPEEETRQRLETAKKQRLQKGQREKSQFVVTFWAQVWYCMIRGFQRVKGDSTYTKVYLSSFLIKGLIVGSMFHKIDPKEQSTTEGAYSRGGLLFYVLLFAAVTSLAEISNSFHNRAIVVKHKTYSMYHTSAESLQEIFTEIPTKFVAILILALVSYWIPVLKYDAGSFFQYFLYLFTTQQCTSFTFKLVATLTKDGGTAHAIGGLWVLMLSVYAGFVLPIGNMHHWIRWFHYLNPLTYAYESLMSTEFHGRKMLCSDLLPSGPGYENVSIANQICNAAGAIAGQLYVSGDSYVLKKYHFRYKHAWRNWGVNIVWTFGYIVMNVIMSEYLKPLEGGGDLLLYKRGHMPELGSESVDSKVASREEMIVLI</sequence>
<protein>
    <submittedName>
        <fullName evidence="10">ATP-dependent permease PDR12</fullName>
    </submittedName>
</protein>
<dbReference type="InterPro" id="IPR029481">
    <property type="entry name" value="ABC_trans_N"/>
</dbReference>
<dbReference type="PANTHER" id="PTHR19241">
    <property type="entry name" value="ATP-BINDING CASSETTE TRANSPORTER"/>
    <property type="match status" value="1"/>
</dbReference>
<evidence type="ECO:0000256" key="8">
    <source>
        <dbReference type="SAM" id="Phobius"/>
    </source>
</evidence>
<dbReference type="InterPro" id="IPR003439">
    <property type="entry name" value="ABC_transporter-like_ATP-bd"/>
</dbReference>
<dbReference type="PROSITE" id="PS50893">
    <property type="entry name" value="ABC_TRANSPORTER_2"/>
    <property type="match status" value="1"/>
</dbReference>
<feature type="transmembrane region" description="Helical" evidence="8">
    <location>
        <begin position="549"/>
        <end position="569"/>
    </location>
</feature>
<evidence type="ECO:0000256" key="1">
    <source>
        <dbReference type="ARBA" id="ARBA00004141"/>
    </source>
</evidence>
<dbReference type="CDD" id="cd03233">
    <property type="entry name" value="ABCG_PDR_domain1"/>
    <property type="match status" value="1"/>
</dbReference>
<feature type="transmembrane region" description="Helical" evidence="8">
    <location>
        <begin position="765"/>
        <end position="786"/>
    </location>
</feature>
<evidence type="ECO:0000256" key="4">
    <source>
        <dbReference type="ARBA" id="ARBA00022737"/>
    </source>
</evidence>
<keyword evidence="4" id="KW-0677">Repeat</keyword>
<evidence type="ECO:0000256" key="2">
    <source>
        <dbReference type="ARBA" id="ARBA00022448"/>
    </source>
</evidence>
<dbReference type="Pfam" id="PF06422">
    <property type="entry name" value="PDR_CDR"/>
    <property type="match status" value="1"/>
</dbReference>
<evidence type="ECO:0000313" key="10">
    <source>
        <dbReference type="EMBL" id="QGN15365.1"/>
    </source>
</evidence>
<evidence type="ECO:0000256" key="3">
    <source>
        <dbReference type="ARBA" id="ARBA00022692"/>
    </source>
</evidence>
<name>A0ABX6ESQ2_KLUMA</name>
<keyword evidence="3 8" id="KW-0812">Transmembrane</keyword>
<dbReference type="InterPro" id="IPR010929">
    <property type="entry name" value="PDR_CDR_ABC"/>
</dbReference>
<feature type="domain" description="ABC transporter" evidence="9">
    <location>
        <begin position="141"/>
        <end position="397"/>
    </location>
</feature>
<keyword evidence="2" id="KW-0813">Transport</keyword>
<dbReference type="InterPro" id="IPR013525">
    <property type="entry name" value="ABC2_TM"/>
</dbReference>